<dbReference type="PANTHER" id="PTHR30093">
    <property type="entry name" value="GENERAL SECRETION PATHWAY PROTEIN G"/>
    <property type="match status" value="1"/>
</dbReference>
<dbReference type="OrthoDB" id="8970652at2"/>
<dbReference type="GO" id="GO:0015628">
    <property type="term" value="P:protein secretion by the type II secretion system"/>
    <property type="evidence" value="ECO:0007669"/>
    <property type="project" value="InterPro"/>
</dbReference>
<keyword evidence="7" id="KW-1133">Transmembrane helix</keyword>
<evidence type="ECO:0000256" key="6">
    <source>
        <dbReference type="ARBA" id="ARBA00022692"/>
    </source>
</evidence>
<dbReference type="Gene3D" id="3.55.40.10">
    <property type="entry name" value="minor pseudopilin epsh domain"/>
    <property type="match status" value="1"/>
</dbReference>
<evidence type="ECO:0000256" key="5">
    <source>
        <dbReference type="ARBA" id="ARBA00022519"/>
    </source>
</evidence>
<name>A0A4S4AZ52_9RHOO</name>
<dbReference type="InterPro" id="IPR045584">
    <property type="entry name" value="Pilin-like"/>
</dbReference>
<accession>A0A4S4AZ52</accession>
<dbReference type="Pfam" id="PF12019">
    <property type="entry name" value="GspH"/>
    <property type="match status" value="1"/>
</dbReference>
<evidence type="ECO:0000256" key="4">
    <source>
        <dbReference type="ARBA" id="ARBA00022481"/>
    </source>
</evidence>
<keyword evidence="4" id="KW-0488">Methylation</keyword>
<dbReference type="InterPro" id="IPR012902">
    <property type="entry name" value="N_methyl_site"/>
</dbReference>
<dbReference type="SUPFAM" id="SSF54523">
    <property type="entry name" value="Pili subunits"/>
    <property type="match status" value="1"/>
</dbReference>
<evidence type="ECO:0000256" key="2">
    <source>
        <dbReference type="ARBA" id="ARBA00021549"/>
    </source>
</evidence>
<dbReference type="GO" id="GO:0015627">
    <property type="term" value="C:type II protein secretion system complex"/>
    <property type="evidence" value="ECO:0007669"/>
    <property type="project" value="InterPro"/>
</dbReference>
<dbReference type="PANTHER" id="PTHR30093:SF41">
    <property type="entry name" value="TYPE II SECRETION SYSTEM PROTEIN H"/>
    <property type="match status" value="1"/>
</dbReference>
<evidence type="ECO:0000259" key="11">
    <source>
        <dbReference type="Pfam" id="PF12019"/>
    </source>
</evidence>
<feature type="domain" description="General secretion pathway GspH" evidence="11">
    <location>
        <begin position="44"/>
        <end position="145"/>
    </location>
</feature>
<keyword evidence="6" id="KW-0812">Transmembrane</keyword>
<comment type="caution">
    <text evidence="12">The sequence shown here is derived from an EMBL/GenBank/DDBJ whole genome shotgun (WGS) entry which is preliminary data.</text>
</comment>
<evidence type="ECO:0000256" key="1">
    <source>
        <dbReference type="ARBA" id="ARBA00004377"/>
    </source>
</evidence>
<dbReference type="NCBIfam" id="TIGR02532">
    <property type="entry name" value="IV_pilin_GFxxxE"/>
    <property type="match status" value="1"/>
</dbReference>
<evidence type="ECO:0000256" key="8">
    <source>
        <dbReference type="ARBA" id="ARBA00023136"/>
    </source>
</evidence>
<dbReference type="EMBL" id="SSOC01000004">
    <property type="protein sequence ID" value="THF64996.1"/>
    <property type="molecule type" value="Genomic_DNA"/>
</dbReference>
<keyword evidence="5" id="KW-0997">Cell inner membrane</keyword>
<reference evidence="12 13" key="1">
    <citation type="submission" date="2019-04" db="EMBL/GenBank/DDBJ databases">
        <title>Azoarcus nasutitermitis sp. nov. isolated from termite nest.</title>
        <authorList>
            <person name="Lin S.-Y."/>
            <person name="Hameed A."/>
            <person name="Hsu Y.-H."/>
            <person name="Young C.-C."/>
        </authorList>
    </citation>
    <scope>NUCLEOTIDE SEQUENCE [LARGE SCALE GENOMIC DNA]</scope>
    <source>
        <strain evidence="12 13">CC-YHH838</strain>
    </source>
</reference>
<dbReference type="Pfam" id="PF07963">
    <property type="entry name" value="N_methyl"/>
    <property type="match status" value="1"/>
</dbReference>
<keyword evidence="8" id="KW-0472">Membrane</keyword>
<dbReference type="GO" id="GO:0005886">
    <property type="term" value="C:plasma membrane"/>
    <property type="evidence" value="ECO:0007669"/>
    <property type="project" value="UniProtKB-SubCell"/>
</dbReference>
<comment type="similarity">
    <text evidence="9">Belongs to the GSP H family.</text>
</comment>
<dbReference type="InterPro" id="IPR022346">
    <property type="entry name" value="T2SS_GspH"/>
</dbReference>
<evidence type="ECO:0000256" key="9">
    <source>
        <dbReference type="ARBA" id="ARBA00025772"/>
    </source>
</evidence>
<protein>
    <recommendedName>
        <fullName evidence="2">Type II secretion system protein H</fullName>
    </recommendedName>
    <alternativeName>
        <fullName evidence="10">General secretion pathway protein H</fullName>
    </alternativeName>
</protein>
<keyword evidence="3" id="KW-1003">Cell membrane</keyword>
<dbReference type="PROSITE" id="PS00409">
    <property type="entry name" value="PROKAR_NTER_METHYL"/>
    <property type="match status" value="1"/>
</dbReference>
<evidence type="ECO:0000313" key="12">
    <source>
        <dbReference type="EMBL" id="THF64996.1"/>
    </source>
</evidence>
<dbReference type="AlphaFoldDB" id="A0A4S4AZ52"/>
<proteinExistence type="inferred from homology"/>
<evidence type="ECO:0000313" key="13">
    <source>
        <dbReference type="Proteomes" id="UP000308430"/>
    </source>
</evidence>
<keyword evidence="13" id="KW-1185">Reference proteome</keyword>
<evidence type="ECO:0000256" key="3">
    <source>
        <dbReference type="ARBA" id="ARBA00022475"/>
    </source>
</evidence>
<gene>
    <name evidence="12" type="ORF">E6C76_11465</name>
</gene>
<dbReference type="Proteomes" id="UP000308430">
    <property type="component" value="Unassembled WGS sequence"/>
</dbReference>
<sequence>MRMDKHAGFTLIELMVALAILAVIAGLAAPSFTQMIQRNRVAVAANELLAALQLARTEAIRQRKPITACRRNEAGDACEDGTDWSAGWLVLSANGVIRVWDPSQVVFTGPEGGAVFLADGRAGGARVFTVESGNASRGVNLDATGRAGIAH</sequence>
<evidence type="ECO:0000256" key="7">
    <source>
        <dbReference type="ARBA" id="ARBA00022989"/>
    </source>
</evidence>
<organism evidence="12 13">
    <name type="scientific">Pseudothauera nasutitermitis</name>
    <dbReference type="NCBI Taxonomy" id="2565930"/>
    <lineage>
        <taxon>Bacteria</taxon>
        <taxon>Pseudomonadati</taxon>
        <taxon>Pseudomonadota</taxon>
        <taxon>Betaproteobacteria</taxon>
        <taxon>Rhodocyclales</taxon>
        <taxon>Zoogloeaceae</taxon>
        <taxon>Pseudothauera</taxon>
    </lineage>
</organism>
<comment type="subcellular location">
    <subcellularLocation>
        <location evidence="1">Cell inner membrane</location>
        <topology evidence="1">Single-pass membrane protein</topology>
    </subcellularLocation>
</comment>
<evidence type="ECO:0000256" key="10">
    <source>
        <dbReference type="ARBA" id="ARBA00030775"/>
    </source>
</evidence>